<gene>
    <name evidence="2" type="ORF">AOPFMNJM_0088</name>
</gene>
<reference evidence="2" key="2">
    <citation type="submission" date="2021-08" db="EMBL/GenBank/DDBJ databases">
        <authorList>
            <person name="Tani A."/>
            <person name="Ola A."/>
            <person name="Ogura Y."/>
            <person name="Katsura K."/>
            <person name="Hayashi T."/>
        </authorList>
    </citation>
    <scope>NUCLEOTIDE SEQUENCE</scope>
    <source>
        <strain evidence="2">LMG 23639</strain>
    </source>
</reference>
<organism evidence="2 3">
    <name type="scientific">Methylobacterium jeotgali</name>
    <dbReference type="NCBI Taxonomy" id="381630"/>
    <lineage>
        <taxon>Bacteria</taxon>
        <taxon>Pseudomonadati</taxon>
        <taxon>Pseudomonadota</taxon>
        <taxon>Alphaproteobacteria</taxon>
        <taxon>Hyphomicrobiales</taxon>
        <taxon>Methylobacteriaceae</taxon>
        <taxon>Methylobacterium</taxon>
    </lineage>
</organism>
<dbReference type="EMBL" id="BPQR01000001">
    <property type="protein sequence ID" value="GJE04796.1"/>
    <property type="molecule type" value="Genomic_DNA"/>
</dbReference>
<reference evidence="2" key="1">
    <citation type="journal article" date="2021" name="Front. Microbiol.">
        <title>Comprehensive Comparative Genomics and Phenotyping of Methylobacterium Species.</title>
        <authorList>
            <person name="Alessa O."/>
            <person name="Ogura Y."/>
            <person name="Fujitani Y."/>
            <person name="Takami H."/>
            <person name="Hayashi T."/>
            <person name="Sahin N."/>
            <person name="Tani A."/>
        </authorList>
    </citation>
    <scope>NUCLEOTIDE SEQUENCE</scope>
    <source>
        <strain evidence="2">LMG 23639</strain>
    </source>
</reference>
<dbReference type="Proteomes" id="UP001055102">
    <property type="component" value="Unassembled WGS sequence"/>
</dbReference>
<evidence type="ECO:0000256" key="1">
    <source>
        <dbReference type="SAM" id="MobiDB-lite"/>
    </source>
</evidence>
<evidence type="ECO:0008006" key="4">
    <source>
        <dbReference type="Google" id="ProtNLM"/>
    </source>
</evidence>
<protein>
    <recommendedName>
        <fullName evidence="4">Tail assembly chaperone</fullName>
    </recommendedName>
</protein>
<comment type="caution">
    <text evidence="2">The sequence shown here is derived from an EMBL/GenBank/DDBJ whole genome shotgun (WGS) entry which is preliminary data.</text>
</comment>
<keyword evidence="3" id="KW-1185">Reference proteome</keyword>
<proteinExistence type="predicted"/>
<accession>A0ABQ4SNJ9</accession>
<sequence length="227" mass="25256">MPAGDGMSDERTFELTLERIALIRRMVVAWDGTESGAPIVHPDAPYGSTDRDGDISNVTGDDDGADEEHRALGDALAVFLEHARLKPGRYQYHNPLAKLEPSDVGDVFRDGATGETPAHITFDVTEEHLRLLPALSLRWDDEYDVPGVDPKRPYGAMTWYTVEMAVRLGEAPPKDETGRAIMSDAEEARLERLHREMQPAMQIFLRYADLGPGLYRQPEGTIGWEPA</sequence>
<name>A0ABQ4SNJ9_9HYPH</name>
<evidence type="ECO:0000313" key="2">
    <source>
        <dbReference type="EMBL" id="GJE04796.1"/>
    </source>
</evidence>
<feature type="region of interest" description="Disordered" evidence="1">
    <location>
        <begin position="39"/>
        <end position="66"/>
    </location>
</feature>
<evidence type="ECO:0000313" key="3">
    <source>
        <dbReference type="Proteomes" id="UP001055102"/>
    </source>
</evidence>